<feature type="domain" description="Mannosyl-glycoprotein endo-beta-N-acetylglucosamidase-like" evidence="2">
    <location>
        <begin position="68"/>
        <end position="192"/>
    </location>
</feature>
<name>A0ABX3CXK2_9BACI</name>
<dbReference type="Proteomes" id="UP000180194">
    <property type="component" value="Unassembled WGS sequence"/>
</dbReference>
<keyword evidence="1" id="KW-0732">Signal</keyword>
<evidence type="ECO:0000256" key="1">
    <source>
        <dbReference type="SAM" id="SignalP"/>
    </source>
</evidence>
<evidence type="ECO:0000313" key="3">
    <source>
        <dbReference type="EMBL" id="OHX49897.1"/>
    </source>
</evidence>
<accession>A0ABX3CXK2</accession>
<evidence type="ECO:0000313" key="4">
    <source>
        <dbReference type="Proteomes" id="UP000180194"/>
    </source>
</evidence>
<dbReference type="EMBL" id="MBRJ01000008">
    <property type="protein sequence ID" value="OHX49897.1"/>
    <property type="molecule type" value="Genomic_DNA"/>
</dbReference>
<proteinExistence type="predicted"/>
<sequence length="382" mass="42850">MHKSFNSITFVILLFLMLSSFSSSSYAQGQNENIAGSPVLTSSQMGDFVLMHNPTPLLQGVTIYQLADYYLNTGRIEGIRGDIAFAQAIKETGYFKFGGDVIPEQNNYAGIGTTGGGVKGAFFKTAEEGVRAQIQHLKAYASKEPLVTENVDPRFHLVTRGIAPKWTDLNGRWAVPGNNYGQEILAIYNNMEKMTLQIPNVSLPSNHKLPVAKLVPRRNVAMYTPDGKLYNTLQKDVHYRVYGVKGSYYDVGGGYLVKGDSSKVGIYIGRVYIKDTNIPLYGPDNKIKRYLKRGETIRVYSYDNNRYDVGGGYYIKKGSNQTYYLGTATLKQNTVLYDRNGKAVRTLKKNEVYRVYKIDSSKLDLGSGYYINYDKKIINYVN</sequence>
<reference evidence="3 4" key="1">
    <citation type="submission" date="2016-07" db="EMBL/GenBank/DDBJ databases">
        <title>Bacillus oceanisediminis whole genome.</title>
        <authorList>
            <person name="Pal Y."/>
            <person name="Verma A."/>
            <person name="Mual P."/>
            <person name="Srinivasan K."/>
        </authorList>
    </citation>
    <scope>NUCLEOTIDE SEQUENCE [LARGE SCALE GENOMIC DNA]</scope>
    <source>
        <strain evidence="3 4">Bhandara28</strain>
    </source>
</reference>
<gene>
    <name evidence="3" type="ORF">BBV17_10355</name>
</gene>
<protein>
    <recommendedName>
        <fullName evidence="2">Mannosyl-glycoprotein endo-beta-N-acetylglucosamidase-like domain-containing protein</fullName>
    </recommendedName>
</protein>
<feature type="chain" id="PRO_5045107428" description="Mannosyl-glycoprotein endo-beta-N-acetylglucosamidase-like domain-containing protein" evidence="1">
    <location>
        <begin position="28"/>
        <end position="382"/>
    </location>
</feature>
<organism evidence="3 4">
    <name type="scientific">Cytobacillus oceanisediminis</name>
    <dbReference type="NCBI Taxonomy" id="665099"/>
    <lineage>
        <taxon>Bacteria</taxon>
        <taxon>Bacillati</taxon>
        <taxon>Bacillota</taxon>
        <taxon>Bacilli</taxon>
        <taxon>Bacillales</taxon>
        <taxon>Bacillaceae</taxon>
        <taxon>Cytobacillus</taxon>
    </lineage>
</organism>
<feature type="signal peptide" evidence="1">
    <location>
        <begin position="1"/>
        <end position="27"/>
    </location>
</feature>
<comment type="caution">
    <text evidence="3">The sequence shown here is derived from an EMBL/GenBank/DDBJ whole genome shotgun (WGS) entry which is preliminary data.</text>
</comment>
<keyword evidence="4" id="KW-1185">Reference proteome</keyword>
<evidence type="ECO:0000259" key="2">
    <source>
        <dbReference type="Pfam" id="PF01832"/>
    </source>
</evidence>
<dbReference type="RefSeq" id="WP_071156208.1">
    <property type="nucleotide sequence ID" value="NZ_CP062790.1"/>
</dbReference>
<dbReference type="Pfam" id="PF01832">
    <property type="entry name" value="Glucosaminidase"/>
    <property type="match status" value="1"/>
</dbReference>
<dbReference type="InterPro" id="IPR002901">
    <property type="entry name" value="MGlyc_endo_b_GlcNAc-like_dom"/>
</dbReference>